<evidence type="ECO:0000256" key="2">
    <source>
        <dbReference type="ARBA" id="ARBA00023002"/>
    </source>
</evidence>
<dbReference type="PANTHER" id="PTHR42760">
    <property type="entry name" value="SHORT-CHAIN DEHYDROGENASES/REDUCTASES FAMILY MEMBER"/>
    <property type="match status" value="1"/>
</dbReference>
<dbReference type="GO" id="GO:0016616">
    <property type="term" value="F:oxidoreductase activity, acting on the CH-OH group of donors, NAD or NADP as acceptor"/>
    <property type="evidence" value="ECO:0007669"/>
    <property type="project" value="TreeGrafter"/>
</dbReference>
<dbReference type="SMART" id="SM00822">
    <property type="entry name" value="PKS_KR"/>
    <property type="match status" value="1"/>
</dbReference>
<dbReference type="InterPro" id="IPR057326">
    <property type="entry name" value="KR_dom"/>
</dbReference>
<evidence type="ECO:0000259" key="3">
    <source>
        <dbReference type="SMART" id="SM00822"/>
    </source>
</evidence>
<accession>A0A264VPV5</accession>
<evidence type="ECO:0000313" key="5">
    <source>
        <dbReference type="Proteomes" id="UP000216001"/>
    </source>
</evidence>
<dbReference type="PRINTS" id="PR00080">
    <property type="entry name" value="SDRFAMILY"/>
</dbReference>
<keyword evidence="2" id="KW-0560">Oxidoreductase</keyword>
<dbReference type="FunFam" id="3.40.50.720:FF:000173">
    <property type="entry name" value="3-oxoacyl-[acyl-carrier protein] reductase"/>
    <property type="match status" value="1"/>
</dbReference>
<name>A0A264VPV5_PRORE</name>
<dbReference type="PANTHER" id="PTHR42760:SF133">
    <property type="entry name" value="3-OXOACYL-[ACYL-CARRIER-PROTEIN] REDUCTASE"/>
    <property type="match status" value="1"/>
</dbReference>
<comment type="similarity">
    <text evidence="1">Belongs to the short-chain dehydrogenases/reductases (SDR) family.</text>
</comment>
<reference evidence="4 5" key="1">
    <citation type="submission" date="2017-07" db="EMBL/GenBank/DDBJ databases">
        <title>blaIMP-27 on transferable plasmids in Proteus mirabilis and Providencia rettgeri.</title>
        <authorList>
            <person name="Potter R."/>
        </authorList>
    </citation>
    <scope>NUCLEOTIDE SEQUENCE [LARGE SCALE GENOMIC DNA]</scope>
    <source>
        <strain evidence="4 5">PR1</strain>
    </source>
</reference>
<feature type="domain" description="Ketoreductase" evidence="3">
    <location>
        <begin position="5"/>
        <end position="185"/>
    </location>
</feature>
<organism evidence="4 5">
    <name type="scientific">Providencia rettgeri</name>
    <dbReference type="NCBI Taxonomy" id="587"/>
    <lineage>
        <taxon>Bacteria</taxon>
        <taxon>Pseudomonadati</taxon>
        <taxon>Pseudomonadota</taxon>
        <taxon>Gammaproteobacteria</taxon>
        <taxon>Enterobacterales</taxon>
        <taxon>Morganellaceae</taxon>
        <taxon>Providencia</taxon>
    </lineage>
</organism>
<dbReference type="InterPro" id="IPR036291">
    <property type="entry name" value="NAD(P)-bd_dom_sf"/>
</dbReference>
<dbReference type="Gene3D" id="3.40.50.720">
    <property type="entry name" value="NAD(P)-binding Rossmann-like Domain"/>
    <property type="match status" value="1"/>
</dbReference>
<dbReference type="InterPro" id="IPR020904">
    <property type="entry name" value="Sc_DH/Rdtase_CS"/>
</dbReference>
<dbReference type="PRINTS" id="PR00081">
    <property type="entry name" value="GDHRDH"/>
</dbReference>
<dbReference type="PROSITE" id="PS00061">
    <property type="entry name" value="ADH_SHORT"/>
    <property type="match status" value="1"/>
</dbReference>
<proteinExistence type="inferred from homology"/>
<dbReference type="AlphaFoldDB" id="A0A264VPV5"/>
<dbReference type="EMBL" id="NOWC01000023">
    <property type="protein sequence ID" value="OZS73319.1"/>
    <property type="molecule type" value="Genomic_DNA"/>
</dbReference>
<evidence type="ECO:0000313" key="4">
    <source>
        <dbReference type="EMBL" id="OZS73319.1"/>
    </source>
</evidence>
<dbReference type="InterPro" id="IPR002347">
    <property type="entry name" value="SDR_fam"/>
</dbReference>
<dbReference type="Proteomes" id="UP000216001">
    <property type="component" value="Unassembled WGS sequence"/>
</dbReference>
<protein>
    <submittedName>
        <fullName evidence="4">3-oxoacyl-ACP reductase</fullName>
    </submittedName>
</protein>
<dbReference type="Pfam" id="PF13561">
    <property type="entry name" value="adh_short_C2"/>
    <property type="match status" value="1"/>
</dbReference>
<sequence>MANNQWILVTGGSRGIGLALVSELRRHWNVVFTGRSVDGVNETQANLENPNLDTWVKGSPCDGKNEAQVDALSSSLLEQFGAPTAIIHNAGITRDALHIHQNAEIWRDVLENNVISVMNWHRKLLPAMLMAGSGSIVLMSSITGLKGNIGQTAYAASKSAMMGLTRSLAHEVGRFGLRVNCIAPGLIDSDMTRAMPEAKLKAMCQNIPLRRLGQPQEVAELVEFLIGNSSQYLTGQTLVLDGGLTA</sequence>
<dbReference type="SUPFAM" id="SSF51735">
    <property type="entry name" value="NAD(P)-binding Rossmann-fold domains"/>
    <property type="match status" value="1"/>
</dbReference>
<comment type="caution">
    <text evidence="4">The sequence shown here is derived from an EMBL/GenBank/DDBJ whole genome shotgun (WGS) entry which is preliminary data.</text>
</comment>
<evidence type="ECO:0000256" key="1">
    <source>
        <dbReference type="ARBA" id="ARBA00006484"/>
    </source>
</evidence>
<dbReference type="RefSeq" id="WP_094962373.1">
    <property type="nucleotide sequence ID" value="NZ_AP022373.1"/>
</dbReference>
<gene>
    <name evidence="4" type="ORF">CHI95_17420</name>
</gene>